<accession>A0A926ZJI6</accession>
<dbReference type="EMBL" id="JACJPW010000130">
    <property type="protein sequence ID" value="MBD2185588.1"/>
    <property type="molecule type" value="Genomic_DNA"/>
</dbReference>
<keyword evidence="3" id="KW-1185">Reference proteome</keyword>
<dbReference type="SUPFAM" id="SSF52540">
    <property type="entry name" value="P-loop containing nucleoside triphosphate hydrolases"/>
    <property type="match status" value="1"/>
</dbReference>
<dbReference type="Gene3D" id="3.40.50.300">
    <property type="entry name" value="P-loop containing nucleotide triphosphate hydrolases"/>
    <property type="match status" value="1"/>
</dbReference>
<dbReference type="RefSeq" id="WP_190474053.1">
    <property type="nucleotide sequence ID" value="NZ_JACJPW010000130.1"/>
</dbReference>
<feature type="domain" description="vWA-MoxR associated protein N-terminal HTH" evidence="1">
    <location>
        <begin position="7"/>
        <end position="86"/>
    </location>
</feature>
<dbReference type="AlphaFoldDB" id="A0A926ZJI6"/>
<reference evidence="2" key="1">
    <citation type="journal article" date="2015" name="ISME J.">
        <title>Draft Genome Sequence of Streptomyces incarnatus NRRL8089, which Produces the Nucleoside Antibiotic Sinefungin.</title>
        <authorList>
            <person name="Oshima K."/>
            <person name="Hattori M."/>
            <person name="Shimizu H."/>
            <person name="Fukuda K."/>
            <person name="Nemoto M."/>
            <person name="Inagaki K."/>
            <person name="Tamura T."/>
        </authorList>
    </citation>
    <scope>NUCLEOTIDE SEQUENCE</scope>
    <source>
        <strain evidence="2">FACHB-1375</strain>
    </source>
</reference>
<dbReference type="InterPro" id="IPR027417">
    <property type="entry name" value="P-loop_NTPase"/>
</dbReference>
<proteinExistence type="predicted"/>
<dbReference type="Proteomes" id="UP000641646">
    <property type="component" value="Unassembled WGS sequence"/>
</dbReference>
<reference evidence="2" key="2">
    <citation type="submission" date="2020-08" db="EMBL/GenBank/DDBJ databases">
        <authorList>
            <person name="Chen M."/>
            <person name="Teng W."/>
            <person name="Zhao L."/>
            <person name="Hu C."/>
            <person name="Zhou Y."/>
            <person name="Han B."/>
            <person name="Song L."/>
            <person name="Shu W."/>
        </authorList>
    </citation>
    <scope>NUCLEOTIDE SEQUENCE</scope>
    <source>
        <strain evidence="2">FACHB-1375</strain>
    </source>
</reference>
<protein>
    <submittedName>
        <fullName evidence="2">AAA-like domain-containing protein</fullName>
    </submittedName>
</protein>
<dbReference type="Pfam" id="PF14516">
    <property type="entry name" value="AAA_35"/>
    <property type="match status" value="1"/>
</dbReference>
<evidence type="ECO:0000259" key="1">
    <source>
        <dbReference type="Pfam" id="PF26355"/>
    </source>
</evidence>
<dbReference type="InterPro" id="IPR058651">
    <property type="entry name" value="HTH_VMAP-M9"/>
</dbReference>
<organism evidence="2 3">
    <name type="scientific">Aerosakkonema funiforme FACHB-1375</name>
    <dbReference type="NCBI Taxonomy" id="2949571"/>
    <lineage>
        <taxon>Bacteria</taxon>
        <taxon>Bacillati</taxon>
        <taxon>Cyanobacteriota</taxon>
        <taxon>Cyanophyceae</taxon>
        <taxon>Oscillatoriophycideae</taxon>
        <taxon>Aerosakkonematales</taxon>
        <taxon>Aerosakkonemataceae</taxon>
        <taxon>Aerosakkonema</taxon>
    </lineage>
</organism>
<sequence length="458" mass="52249">MDRVEVLKLVELADNSIAQKTGEPLSDVQKNILRQALLGEKLKDIQVAGYSSNTIQREIAPKLWKLLSDVTEKKVSIKTVRLVLEELRGNRAVGGRGTEGQKGRGAEQNYQLPIINSHLELPGGSLDLASEFYIDRPPIEERAYEEIAKPGSLIRIKAPKQMGKTSLMTRLLQQAERLGYRSVALDFELADREVFWDLNQFLQWFCATVTDDLELPIQLDSRWSEFLGSKKNCTNYFEKYLLAEIATPLVLGLDAVDRIFPQEKVADDFFGLLRAWHEKSKQSDIWKNFRLVIVHGTEVYIPLSKDLSPFNVGLPIELPEFNSAQVQDLARRHGLDLTETQVKQLMAMVGGHPHLVRVALYKMARENMSLDGILKEAPTDTGIYGEHLRSHLWHLERNPEFAECFKQVVATNKPLQIKSAIAYKLNSIGLLHLQGNQVTIRNDLYRQYFRDRFLDSQK</sequence>
<comment type="caution">
    <text evidence="2">The sequence shown here is derived from an EMBL/GenBank/DDBJ whole genome shotgun (WGS) entry which is preliminary data.</text>
</comment>
<evidence type="ECO:0000313" key="2">
    <source>
        <dbReference type="EMBL" id="MBD2185588.1"/>
    </source>
</evidence>
<dbReference type="Pfam" id="PF26355">
    <property type="entry name" value="HTH_VMAP-M9"/>
    <property type="match status" value="1"/>
</dbReference>
<name>A0A926ZJI6_9CYAN</name>
<gene>
    <name evidence="2" type="ORF">H6G03_31740</name>
</gene>
<evidence type="ECO:0000313" key="3">
    <source>
        <dbReference type="Proteomes" id="UP000641646"/>
    </source>
</evidence>